<gene>
    <name evidence="1" type="ORF">AWRI3580_g3156</name>
</gene>
<dbReference type="AlphaFoldDB" id="A0A1E5RG94"/>
<evidence type="ECO:0000313" key="1">
    <source>
        <dbReference type="EMBL" id="OEJ85929.1"/>
    </source>
</evidence>
<dbReference type="OrthoDB" id="10403709at2759"/>
<evidence type="ECO:0000313" key="2">
    <source>
        <dbReference type="Proteomes" id="UP000095358"/>
    </source>
</evidence>
<sequence>MSFDYQFNNDNQSIKSFKTYTSYSNQSIIFKNTNKVKTKLNTQNVYFNHMNYKDRDKAEDDDIKTDIKNLLINSDEDSKLNINDIDTNKKPVDKKPNVPIMVENNDVADAKDILVFLTNGKLLYSTNIDLYNKENMESDISLEISVLSLLLETLNYNILNIQHKKKSILFYYNHITPNVKIVYRLNARNTTNVLILKQLDEYIMSSILNYQSIQKQLSKFEGLDLRFNLDYKKLDKINQFVLKS</sequence>
<proteinExistence type="predicted"/>
<protein>
    <submittedName>
        <fullName evidence="1">Uncharacterized protein</fullName>
    </submittedName>
</protein>
<dbReference type="EMBL" id="LPNN01000006">
    <property type="protein sequence ID" value="OEJ85929.1"/>
    <property type="molecule type" value="Genomic_DNA"/>
</dbReference>
<accession>A0A1E5RG94</accession>
<keyword evidence="2" id="KW-1185">Reference proteome</keyword>
<dbReference type="VEuPathDB" id="FungiDB:AWRI3580_g3156"/>
<organism evidence="1 2">
    <name type="scientific">Hanseniaspora uvarum</name>
    <name type="common">Yeast</name>
    <name type="synonym">Kloeckera apiculata</name>
    <dbReference type="NCBI Taxonomy" id="29833"/>
    <lineage>
        <taxon>Eukaryota</taxon>
        <taxon>Fungi</taxon>
        <taxon>Dikarya</taxon>
        <taxon>Ascomycota</taxon>
        <taxon>Saccharomycotina</taxon>
        <taxon>Saccharomycetes</taxon>
        <taxon>Saccharomycodales</taxon>
        <taxon>Saccharomycodaceae</taxon>
        <taxon>Hanseniaspora</taxon>
    </lineage>
</organism>
<dbReference type="Proteomes" id="UP000095358">
    <property type="component" value="Unassembled WGS sequence"/>
</dbReference>
<reference evidence="2" key="1">
    <citation type="journal article" date="2016" name="Genome Announc.">
        <title>Genome sequences of three species of Hanseniaspora isolated from spontaneous wine fermentations.</title>
        <authorList>
            <person name="Sternes P.R."/>
            <person name="Lee D."/>
            <person name="Kutyna D.R."/>
            <person name="Borneman A.R."/>
        </authorList>
    </citation>
    <scope>NUCLEOTIDE SEQUENCE [LARGE SCALE GENOMIC DNA]</scope>
    <source>
        <strain evidence="2">AWRI3580</strain>
    </source>
</reference>
<comment type="caution">
    <text evidence="1">The sequence shown here is derived from an EMBL/GenBank/DDBJ whole genome shotgun (WGS) entry which is preliminary data.</text>
</comment>
<name>A0A1E5RG94_HANUV</name>